<dbReference type="InterPro" id="IPR051169">
    <property type="entry name" value="NADH-Q_oxidoreductase"/>
</dbReference>
<reference evidence="7 8" key="1">
    <citation type="journal article" date="2018" name="Int. J. Syst. Evol. Microbiol.">
        <title>Uliginosibacterium sediminicola sp. nov., isolated from freshwater sediment.</title>
        <authorList>
            <person name="Hwang W.M."/>
            <person name="Kim S.M."/>
            <person name="Kang K."/>
            <person name="Ahn T.Y."/>
        </authorList>
    </citation>
    <scope>NUCLEOTIDE SEQUENCE [LARGE SCALE GENOMIC DNA]</scope>
    <source>
        <strain evidence="7 8">M1-21</strain>
    </source>
</reference>
<dbReference type="PANTHER" id="PTHR42913">
    <property type="entry name" value="APOPTOSIS-INDUCING FACTOR 1"/>
    <property type="match status" value="1"/>
</dbReference>
<comment type="similarity">
    <text evidence="2">Belongs to the NADH dehydrogenase family.</text>
</comment>
<gene>
    <name evidence="7" type="ORF">ABDB84_01105</name>
</gene>
<dbReference type="InterPro" id="IPR023753">
    <property type="entry name" value="FAD/NAD-binding_dom"/>
</dbReference>
<dbReference type="PANTHER" id="PTHR42913:SF3">
    <property type="entry name" value="64 KDA MITOCHONDRIAL NADH DEHYDROGENASE (EUROFUNG)"/>
    <property type="match status" value="1"/>
</dbReference>
<accession>A0ABU9YTL9</accession>
<evidence type="ECO:0000313" key="8">
    <source>
        <dbReference type="Proteomes" id="UP001410394"/>
    </source>
</evidence>
<dbReference type="EMBL" id="JBDIVE010000001">
    <property type="protein sequence ID" value="MEN3067052.1"/>
    <property type="molecule type" value="Genomic_DNA"/>
</dbReference>
<evidence type="ECO:0000256" key="3">
    <source>
        <dbReference type="ARBA" id="ARBA00022630"/>
    </source>
</evidence>
<evidence type="ECO:0000313" key="7">
    <source>
        <dbReference type="EMBL" id="MEN3067052.1"/>
    </source>
</evidence>
<dbReference type="EC" id="1.6.5.-" evidence="7"/>
<evidence type="ECO:0000256" key="5">
    <source>
        <dbReference type="ARBA" id="ARBA00023002"/>
    </source>
</evidence>
<feature type="domain" description="FAD/NAD(P)-binding" evidence="6">
    <location>
        <begin position="9"/>
        <end position="339"/>
    </location>
</feature>
<name>A0ABU9YTL9_9RHOO</name>
<keyword evidence="4" id="KW-0274">FAD</keyword>
<keyword evidence="3" id="KW-0285">Flavoprotein</keyword>
<proteinExistence type="inferred from homology"/>
<dbReference type="Gene3D" id="3.50.50.100">
    <property type="match status" value="1"/>
</dbReference>
<evidence type="ECO:0000256" key="4">
    <source>
        <dbReference type="ARBA" id="ARBA00022827"/>
    </source>
</evidence>
<sequence length="436" mass="46818">MADTQGRHKLLVVGGGVAGLEIATLLGRRWRKAGAQAPQVSLLDRDFAHVWKPMLHTIAAGTRDISQQQTTYVAQAHDSGFSYQPGEMCGLSRATREILIAPMLAPDGRLLVPARRLPYDTLIMALGSQANDFGTPGVAEHCMCIDSRQQADAFNREIRLRILQCLAQDTALSIAIVGGGATGVELAAELVQLMQTAVAYGAAGLEARISITLIESGPRLLAAFPQDISAATQARLASLGVVVKTATRVSAATADGFVLGDGSVLPASLRVWAAGVKAPDFLAQIDGLETRPGNQLVVRPSLQTTEDPAIFALGDCASLSLPGAARPLPPTAQVAHQQAQHLVRHLPAFITRGKPLPDFVYRDFGALVSLGEYDAYGSLGKFGLLKDVTFKGRLAQLSHVMLYRTHQARLHGFWRGSLLWWIDFLNSRLRASIRLD</sequence>
<dbReference type="PRINTS" id="PR00368">
    <property type="entry name" value="FADPNR"/>
</dbReference>
<dbReference type="Proteomes" id="UP001410394">
    <property type="component" value="Unassembled WGS sequence"/>
</dbReference>
<evidence type="ECO:0000256" key="2">
    <source>
        <dbReference type="ARBA" id="ARBA00005272"/>
    </source>
</evidence>
<dbReference type="RefSeq" id="WP_345917820.1">
    <property type="nucleotide sequence ID" value="NZ_JBDIVE010000001.1"/>
</dbReference>
<evidence type="ECO:0000259" key="6">
    <source>
        <dbReference type="Pfam" id="PF07992"/>
    </source>
</evidence>
<dbReference type="Pfam" id="PF07992">
    <property type="entry name" value="Pyr_redox_2"/>
    <property type="match status" value="1"/>
</dbReference>
<evidence type="ECO:0000256" key="1">
    <source>
        <dbReference type="ARBA" id="ARBA00001974"/>
    </source>
</evidence>
<keyword evidence="5 7" id="KW-0560">Oxidoreductase</keyword>
<comment type="caution">
    <text evidence="7">The sequence shown here is derived from an EMBL/GenBank/DDBJ whole genome shotgun (WGS) entry which is preliminary data.</text>
</comment>
<dbReference type="PRINTS" id="PR00469">
    <property type="entry name" value="PNDRDTASEII"/>
</dbReference>
<dbReference type="GO" id="GO:0016491">
    <property type="term" value="F:oxidoreductase activity"/>
    <property type="evidence" value="ECO:0007669"/>
    <property type="project" value="UniProtKB-KW"/>
</dbReference>
<organism evidence="7 8">
    <name type="scientific">Uliginosibacterium sediminicola</name>
    <dbReference type="NCBI Taxonomy" id="2024550"/>
    <lineage>
        <taxon>Bacteria</taxon>
        <taxon>Pseudomonadati</taxon>
        <taxon>Pseudomonadota</taxon>
        <taxon>Betaproteobacteria</taxon>
        <taxon>Rhodocyclales</taxon>
        <taxon>Zoogloeaceae</taxon>
        <taxon>Uliginosibacterium</taxon>
    </lineage>
</organism>
<dbReference type="SUPFAM" id="SSF51905">
    <property type="entry name" value="FAD/NAD(P)-binding domain"/>
    <property type="match status" value="1"/>
</dbReference>
<comment type="cofactor">
    <cofactor evidence="1">
        <name>FAD</name>
        <dbReference type="ChEBI" id="CHEBI:57692"/>
    </cofactor>
</comment>
<protein>
    <submittedName>
        <fullName evidence="7">NAD(P)/FAD-dependent oxidoreductase</fullName>
        <ecNumber evidence="7">1.6.5.-</ecNumber>
    </submittedName>
</protein>
<keyword evidence="8" id="KW-1185">Reference proteome</keyword>
<dbReference type="InterPro" id="IPR036188">
    <property type="entry name" value="FAD/NAD-bd_sf"/>
</dbReference>